<dbReference type="InterPro" id="IPR015424">
    <property type="entry name" value="PyrdxlP-dep_Trfase"/>
</dbReference>
<dbReference type="PANTHER" id="PTHR11680:SF35">
    <property type="entry name" value="SERINE HYDROXYMETHYLTRANSFERASE 1"/>
    <property type="match status" value="1"/>
</dbReference>
<feature type="region of interest" description="Disordered" evidence="3">
    <location>
        <begin position="35"/>
        <end position="55"/>
    </location>
</feature>
<evidence type="ECO:0000313" key="5">
    <source>
        <dbReference type="EMBL" id="GAH26190.1"/>
    </source>
</evidence>
<dbReference type="GO" id="GO:0030170">
    <property type="term" value="F:pyridoxal phosphate binding"/>
    <property type="evidence" value="ECO:0007669"/>
    <property type="project" value="TreeGrafter"/>
</dbReference>
<reference evidence="5" key="1">
    <citation type="journal article" date="2014" name="Front. Microbiol.">
        <title>High frequency of phylogenetically diverse reductive dehalogenase-homologous genes in deep subseafloor sedimentary metagenomes.</title>
        <authorList>
            <person name="Kawai M."/>
            <person name="Futagami T."/>
            <person name="Toyoda A."/>
            <person name="Takaki Y."/>
            <person name="Nishi S."/>
            <person name="Hori S."/>
            <person name="Arai W."/>
            <person name="Tsubouchi T."/>
            <person name="Morono Y."/>
            <person name="Uchiyama I."/>
            <person name="Ito T."/>
            <person name="Fujiyama A."/>
            <person name="Inagaki F."/>
            <person name="Takami H."/>
        </authorList>
    </citation>
    <scope>NUCLEOTIDE SEQUENCE</scope>
    <source>
        <strain evidence="5">Expedition CK06-06</strain>
    </source>
</reference>
<comment type="cofactor">
    <cofactor evidence="1">
        <name>pyridoxal 5'-phosphate</name>
        <dbReference type="ChEBI" id="CHEBI:597326"/>
    </cofactor>
</comment>
<dbReference type="AlphaFoldDB" id="X1F0T3"/>
<dbReference type="GO" id="GO:0005829">
    <property type="term" value="C:cytosol"/>
    <property type="evidence" value="ECO:0007669"/>
    <property type="project" value="TreeGrafter"/>
</dbReference>
<evidence type="ECO:0000256" key="1">
    <source>
        <dbReference type="ARBA" id="ARBA00001933"/>
    </source>
</evidence>
<dbReference type="InterPro" id="IPR049943">
    <property type="entry name" value="Ser_HO-MeTrfase-like"/>
</dbReference>
<evidence type="ECO:0000256" key="2">
    <source>
        <dbReference type="ARBA" id="ARBA00022898"/>
    </source>
</evidence>
<dbReference type="Gene3D" id="3.90.1150.10">
    <property type="entry name" value="Aspartate Aminotransferase, domain 1"/>
    <property type="match status" value="1"/>
</dbReference>
<feature type="non-terminal residue" evidence="5">
    <location>
        <position position="1"/>
    </location>
</feature>
<dbReference type="EMBL" id="BARU01000049">
    <property type="protein sequence ID" value="GAH26190.1"/>
    <property type="molecule type" value="Genomic_DNA"/>
</dbReference>
<comment type="caution">
    <text evidence="5">The sequence shown here is derived from an EMBL/GenBank/DDBJ whole genome shotgun (WGS) entry which is preliminary data.</text>
</comment>
<keyword evidence="2" id="KW-0663">Pyridoxal phosphate</keyword>
<dbReference type="SUPFAM" id="SSF53383">
    <property type="entry name" value="PLP-dependent transferases"/>
    <property type="match status" value="1"/>
</dbReference>
<evidence type="ECO:0000256" key="3">
    <source>
        <dbReference type="SAM" id="MobiDB-lite"/>
    </source>
</evidence>
<dbReference type="InterPro" id="IPR015422">
    <property type="entry name" value="PyrdxlP-dep_Trfase_small"/>
</dbReference>
<dbReference type="GO" id="GO:0019264">
    <property type="term" value="P:glycine biosynthetic process from serine"/>
    <property type="evidence" value="ECO:0007669"/>
    <property type="project" value="TreeGrafter"/>
</dbReference>
<dbReference type="PANTHER" id="PTHR11680">
    <property type="entry name" value="SERINE HYDROXYMETHYLTRANSFERASE"/>
    <property type="match status" value="1"/>
</dbReference>
<evidence type="ECO:0000259" key="4">
    <source>
        <dbReference type="Pfam" id="PF00464"/>
    </source>
</evidence>
<name>X1F0T3_9ZZZZ</name>
<sequence>TDTHLILVDLSKKSLTGDKAATILEEAGIVVNKNSIPFDPQPPSITSGIRPGTPALTTRGMREPEMQLIGKWINKILSSPEDRTLRKKMRSWVRELCQQFPIYEDSK</sequence>
<dbReference type="Pfam" id="PF00464">
    <property type="entry name" value="SHMT"/>
    <property type="match status" value="1"/>
</dbReference>
<feature type="domain" description="Serine hydroxymethyltransferase-like" evidence="4">
    <location>
        <begin position="1"/>
        <end position="73"/>
    </location>
</feature>
<gene>
    <name evidence="5" type="ORF">S03H2_00330</name>
</gene>
<dbReference type="InterPro" id="IPR039429">
    <property type="entry name" value="SHMT-like_dom"/>
</dbReference>
<proteinExistence type="predicted"/>
<accession>X1F0T3</accession>
<dbReference type="GO" id="GO:0046653">
    <property type="term" value="P:tetrahydrofolate metabolic process"/>
    <property type="evidence" value="ECO:0007669"/>
    <property type="project" value="TreeGrafter"/>
</dbReference>
<protein>
    <recommendedName>
        <fullName evidence="4">Serine hydroxymethyltransferase-like domain-containing protein</fullName>
    </recommendedName>
</protein>
<organism evidence="5">
    <name type="scientific">marine sediment metagenome</name>
    <dbReference type="NCBI Taxonomy" id="412755"/>
    <lineage>
        <taxon>unclassified sequences</taxon>
        <taxon>metagenomes</taxon>
        <taxon>ecological metagenomes</taxon>
    </lineage>
</organism>
<dbReference type="GO" id="GO:0004372">
    <property type="term" value="F:glycine hydroxymethyltransferase activity"/>
    <property type="evidence" value="ECO:0007669"/>
    <property type="project" value="TreeGrafter"/>
</dbReference>